<gene>
    <name evidence="2" type="ORF">ACFQMG_30595</name>
</gene>
<reference evidence="3" key="1">
    <citation type="journal article" date="2019" name="Int. J. Syst. Evol. Microbiol.">
        <title>The Global Catalogue of Microorganisms (GCM) 10K type strain sequencing project: providing services to taxonomists for standard genome sequencing and annotation.</title>
        <authorList>
            <consortium name="The Broad Institute Genomics Platform"/>
            <consortium name="The Broad Institute Genome Sequencing Center for Infectious Disease"/>
            <person name="Wu L."/>
            <person name="Ma J."/>
        </authorList>
    </citation>
    <scope>NUCLEOTIDE SEQUENCE [LARGE SCALE GENOMIC DNA]</scope>
    <source>
        <strain evidence="3">CGMCC 1.12859</strain>
    </source>
</reference>
<dbReference type="InterPro" id="IPR051783">
    <property type="entry name" value="NAD(P)-dependent_oxidoreduct"/>
</dbReference>
<sequence length="319" mass="34206">MSAPLHVVLGTGPAGTTLAEELLRRGHRVRTVDRSGRGGLPGAEAVAADLGDPAAARRAIEGADVVHHCVNVAYELQVEVMPRLQKVLLDAVQDTGARLVVMDTLYPYGPSLGEPLTEDTPWRATSRKGRMRAELDAAYLRAHEEGRARVVLARAADFYGPRVLNSSLGAATFPAALSGGTALALGSLDMPHSFTYIGDVARGLARLGEEPDAFGRVWHLPTVAAPTVRHTLDLVGQLTGVPFETHLLDSPRPWGPFDEGFMAEYAELFYQHTEPQVMDSSAFERTFGEAPTPLTEGLAATVAWYRAFLAAQAQPPAGH</sequence>
<dbReference type="Proteomes" id="UP001596435">
    <property type="component" value="Unassembled WGS sequence"/>
</dbReference>
<dbReference type="Pfam" id="PF01370">
    <property type="entry name" value="Epimerase"/>
    <property type="match status" value="1"/>
</dbReference>
<organism evidence="2 3">
    <name type="scientific">Kitasatospora paranensis</name>
    <dbReference type="NCBI Taxonomy" id="258053"/>
    <lineage>
        <taxon>Bacteria</taxon>
        <taxon>Bacillati</taxon>
        <taxon>Actinomycetota</taxon>
        <taxon>Actinomycetes</taxon>
        <taxon>Kitasatosporales</taxon>
        <taxon>Streptomycetaceae</taxon>
        <taxon>Kitasatospora</taxon>
    </lineage>
</organism>
<dbReference type="InterPro" id="IPR001509">
    <property type="entry name" value="Epimerase_deHydtase"/>
</dbReference>
<keyword evidence="3" id="KW-1185">Reference proteome</keyword>
<accession>A0ABW2G2Y7</accession>
<dbReference type="SUPFAM" id="SSF51735">
    <property type="entry name" value="NAD(P)-binding Rossmann-fold domains"/>
    <property type="match status" value="1"/>
</dbReference>
<feature type="domain" description="NAD-dependent epimerase/dehydratase" evidence="1">
    <location>
        <begin position="10"/>
        <end position="214"/>
    </location>
</feature>
<evidence type="ECO:0000313" key="3">
    <source>
        <dbReference type="Proteomes" id="UP001596435"/>
    </source>
</evidence>
<dbReference type="PANTHER" id="PTHR48079">
    <property type="entry name" value="PROTEIN YEEZ"/>
    <property type="match status" value="1"/>
</dbReference>
<comment type="caution">
    <text evidence="2">The sequence shown here is derived from an EMBL/GenBank/DDBJ whole genome shotgun (WGS) entry which is preliminary data.</text>
</comment>
<evidence type="ECO:0000259" key="1">
    <source>
        <dbReference type="Pfam" id="PF01370"/>
    </source>
</evidence>
<dbReference type="InterPro" id="IPR036291">
    <property type="entry name" value="NAD(P)-bd_dom_sf"/>
</dbReference>
<evidence type="ECO:0000313" key="2">
    <source>
        <dbReference type="EMBL" id="MFC7183905.1"/>
    </source>
</evidence>
<proteinExistence type="predicted"/>
<dbReference type="Gene3D" id="3.40.50.720">
    <property type="entry name" value="NAD(P)-binding Rossmann-like Domain"/>
    <property type="match status" value="1"/>
</dbReference>
<dbReference type="EMBL" id="JBHTAJ010000081">
    <property type="protein sequence ID" value="MFC7183905.1"/>
    <property type="molecule type" value="Genomic_DNA"/>
</dbReference>
<dbReference type="RefSeq" id="WP_380232532.1">
    <property type="nucleotide sequence ID" value="NZ_JBHSVH010000002.1"/>
</dbReference>
<name>A0ABW2G2Y7_9ACTN</name>
<dbReference type="PANTHER" id="PTHR48079:SF6">
    <property type="entry name" value="NAD(P)-BINDING DOMAIN-CONTAINING PROTEIN-RELATED"/>
    <property type="match status" value="1"/>
</dbReference>
<protein>
    <submittedName>
        <fullName evidence="2">NAD-dependent epimerase/dehydratase family protein</fullName>
    </submittedName>
</protein>